<protein>
    <submittedName>
        <fullName evidence="2">Receptor-like protein kinase</fullName>
    </submittedName>
</protein>
<dbReference type="GO" id="GO:0016301">
    <property type="term" value="F:kinase activity"/>
    <property type="evidence" value="ECO:0007669"/>
    <property type="project" value="UniProtKB-KW"/>
</dbReference>
<feature type="region of interest" description="Disordered" evidence="1">
    <location>
        <begin position="387"/>
        <end position="454"/>
    </location>
</feature>
<accession>A0A2Z7C624</accession>
<keyword evidence="2" id="KW-0808">Transferase</keyword>
<keyword evidence="2" id="KW-0675">Receptor</keyword>
<feature type="compositionally biased region" description="Basic and acidic residues" evidence="1">
    <location>
        <begin position="421"/>
        <end position="430"/>
    </location>
</feature>
<evidence type="ECO:0000313" key="2">
    <source>
        <dbReference type="EMBL" id="KZV41929.1"/>
    </source>
</evidence>
<proteinExistence type="predicted"/>
<dbReference type="AlphaFoldDB" id="A0A2Z7C624"/>
<evidence type="ECO:0000256" key="1">
    <source>
        <dbReference type="SAM" id="MobiDB-lite"/>
    </source>
</evidence>
<keyword evidence="2" id="KW-0418">Kinase</keyword>
<dbReference type="Proteomes" id="UP000250235">
    <property type="component" value="Unassembled WGS sequence"/>
</dbReference>
<feature type="compositionally biased region" description="Basic residues" evidence="1">
    <location>
        <begin position="388"/>
        <end position="398"/>
    </location>
</feature>
<keyword evidence="3" id="KW-1185">Reference proteome</keyword>
<reference evidence="2 3" key="1">
    <citation type="journal article" date="2015" name="Proc. Natl. Acad. Sci. U.S.A.">
        <title>The resurrection genome of Boea hygrometrica: A blueprint for survival of dehydration.</title>
        <authorList>
            <person name="Xiao L."/>
            <person name="Yang G."/>
            <person name="Zhang L."/>
            <person name="Yang X."/>
            <person name="Zhao S."/>
            <person name="Ji Z."/>
            <person name="Zhou Q."/>
            <person name="Hu M."/>
            <person name="Wang Y."/>
            <person name="Chen M."/>
            <person name="Xu Y."/>
            <person name="Jin H."/>
            <person name="Xiao X."/>
            <person name="Hu G."/>
            <person name="Bao F."/>
            <person name="Hu Y."/>
            <person name="Wan P."/>
            <person name="Li L."/>
            <person name="Deng X."/>
            <person name="Kuang T."/>
            <person name="Xiang C."/>
            <person name="Zhu J.K."/>
            <person name="Oliver M.J."/>
            <person name="He Y."/>
        </authorList>
    </citation>
    <scope>NUCLEOTIDE SEQUENCE [LARGE SCALE GENOMIC DNA]</scope>
    <source>
        <strain evidence="3">cv. XS01</strain>
    </source>
</reference>
<name>A0A2Z7C624_9LAMI</name>
<gene>
    <name evidence="2" type="ORF">F511_30206</name>
</gene>
<dbReference type="EMBL" id="KQ999328">
    <property type="protein sequence ID" value="KZV41929.1"/>
    <property type="molecule type" value="Genomic_DNA"/>
</dbReference>
<evidence type="ECO:0000313" key="3">
    <source>
        <dbReference type="Proteomes" id="UP000250235"/>
    </source>
</evidence>
<organism evidence="2 3">
    <name type="scientific">Dorcoceras hygrometricum</name>
    <dbReference type="NCBI Taxonomy" id="472368"/>
    <lineage>
        <taxon>Eukaryota</taxon>
        <taxon>Viridiplantae</taxon>
        <taxon>Streptophyta</taxon>
        <taxon>Embryophyta</taxon>
        <taxon>Tracheophyta</taxon>
        <taxon>Spermatophyta</taxon>
        <taxon>Magnoliopsida</taxon>
        <taxon>eudicotyledons</taxon>
        <taxon>Gunneridae</taxon>
        <taxon>Pentapetalae</taxon>
        <taxon>asterids</taxon>
        <taxon>lamiids</taxon>
        <taxon>Lamiales</taxon>
        <taxon>Gesneriaceae</taxon>
        <taxon>Didymocarpoideae</taxon>
        <taxon>Trichosporeae</taxon>
        <taxon>Loxocarpinae</taxon>
        <taxon>Dorcoceras</taxon>
    </lineage>
</organism>
<sequence length="514" mass="59804">MLNKKLTTANVTVKNDGNQQMVRVQQMKRDQLLCKQALKQRESWISDDDISSDVITTSSRWEIQSQAVETNDWTTSCKHIVTSSWTTRRKQQLIQSRASMNQLLLCIQSQALCTSRKLQRFVYSVDMESSRKKADVVESYNPDAKYPVAVFEASAGAKYSVFKVTSRSDEPAAKQLTIYEELSKLDARRHRLVKLKRCVLDVATRTSRWLFGRDQLPADITLRHRFDKLERCYFGVFSCDCLLGCYCWFLAKERDALNHLMVEIQQRRKFSSWRFSDVDSHLATFSSWRFSDADFIVSTKLHNSDFSTQIQILDAGNFTREIQRELSRVQARFHAVTAKFRLLCWHRPKYPDFTLFTPDFSQGPSISALLENQTLGFALYTQIQTSKMPHRRRGRGRGKFLEESEGQNEEVQRSVPRRGRDRQIDLERLGEPQLRPFQQPGPSRFGQYSHPQFSGPQFAQVNAMTREQAKGNMQCANTNLLHKLPVYMFSVFNIFDRHLHRLQTRSPTKSNNYN</sequence>